<sequence>MKLKQIVPALGLWLCAAASQAGEVEVLHWWTSGGEAKSVSVLKSMVEAQGNHWKNFAVAGGGGDSAMTVLKTRVVSGNPPTAAQIKGLEIQEWAKLGFLTDLNEVAKTNNWDTILPEIVANLMKYQGNYVAVPVNIHRVNWLWVNSEVLKQADAAAPTTLDEFYQVAEQVKAAGYIPLAHGGEPWQDITLFEVVALAVLGADGFHKALVELDMAALSSPKMVEVFTHFRKMRDYIDPQYRGRSWFDATAMVIEGEAAMQLMGDWAKGEFAAAGKVPGRDYLCVAAPGTQGKFTYNIDSFVFYRLSNEENRQAQQALAHTILDKRFQTQFNLNKGSMPVRNDLDMSSFDQCAQDSRAAFNLASANHALVPSVSQGMALTSYVQGAIFDVVSDFFNAKDPDPAKAARRLARAVKSAL</sequence>
<protein>
    <recommendedName>
        <fullName evidence="6">Probable sugar-binding periplasmic protein</fullName>
    </recommendedName>
</protein>
<keyword evidence="3" id="KW-0813">Transport</keyword>
<keyword evidence="9" id="KW-1185">Reference proteome</keyword>
<feature type="signal peptide" evidence="7">
    <location>
        <begin position="1"/>
        <end position="21"/>
    </location>
</feature>
<dbReference type="Proteomes" id="UP001057998">
    <property type="component" value="Chromosome 2"/>
</dbReference>
<keyword evidence="4 7" id="KW-0732">Signal</keyword>
<evidence type="ECO:0000256" key="2">
    <source>
        <dbReference type="ARBA" id="ARBA00008520"/>
    </source>
</evidence>
<dbReference type="InterPro" id="IPR050490">
    <property type="entry name" value="Bact_solute-bd_prot1"/>
</dbReference>
<gene>
    <name evidence="8" type="ORF">NNL38_18645</name>
</gene>
<evidence type="ECO:0000313" key="9">
    <source>
        <dbReference type="Proteomes" id="UP001057998"/>
    </source>
</evidence>
<evidence type="ECO:0000256" key="4">
    <source>
        <dbReference type="ARBA" id="ARBA00022729"/>
    </source>
</evidence>
<evidence type="ECO:0000256" key="7">
    <source>
        <dbReference type="SAM" id="SignalP"/>
    </source>
</evidence>
<comment type="similarity">
    <text evidence="2">Belongs to the bacterial solute-binding protein 1 family.</text>
</comment>
<evidence type="ECO:0000313" key="8">
    <source>
        <dbReference type="EMBL" id="UTV30584.1"/>
    </source>
</evidence>
<evidence type="ECO:0000256" key="1">
    <source>
        <dbReference type="ARBA" id="ARBA00004418"/>
    </source>
</evidence>
<dbReference type="Pfam" id="PF01547">
    <property type="entry name" value="SBP_bac_1"/>
    <property type="match status" value="1"/>
</dbReference>
<accession>A0ABY5GNC1</accession>
<comment type="function">
    <text evidence="5">Part of a binding-protein-dependent transport system for a sugar.</text>
</comment>
<feature type="chain" id="PRO_5046840192" description="Probable sugar-binding periplasmic protein" evidence="7">
    <location>
        <begin position="22"/>
        <end position="415"/>
    </location>
</feature>
<dbReference type="InterPro" id="IPR006059">
    <property type="entry name" value="SBP"/>
</dbReference>
<reference evidence="8" key="1">
    <citation type="submission" date="2022-07" db="EMBL/GenBank/DDBJ databases">
        <title>Genome sequencing of Photobacterium atrarenae GJH2-4.</title>
        <authorList>
            <person name="Park S.-J."/>
        </authorList>
    </citation>
    <scope>NUCLEOTIDE SEQUENCE</scope>
    <source>
        <strain evidence="8">GJH2-4</strain>
    </source>
</reference>
<dbReference type="SUPFAM" id="SSF53850">
    <property type="entry name" value="Periplasmic binding protein-like II"/>
    <property type="match status" value="1"/>
</dbReference>
<evidence type="ECO:0000256" key="6">
    <source>
        <dbReference type="ARBA" id="ARBA00049753"/>
    </source>
</evidence>
<name>A0ABY5GNC1_9GAMM</name>
<evidence type="ECO:0000256" key="5">
    <source>
        <dbReference type="ARBA" id="ARBA00049629"/>
    </source>
</evidence>
<dbReference type="EMBL" id="CP101509">
    <property type="protein sequence ID" value="UTV30584.1"/>
    <property type="molecule type" value="Genomic_DNA"/>
</dbReference>
<evidence type="ECO:0000256" key="3">
    <source>
        <dbReference type="ARBA" id="ARBA00022448"/>
    </source>
</evidence>
<proteinExistence type="inferred from homology"/>
<dbReference type="Gene3D" id="3.40.190.10">
    <property type="entry name" value="Periplasmic binding protein-like II"/>
    <property type="match status" value="2"/>
</dbReference>
<dbReference type="PANTHER" id="PTHR43649:SF28">
    <property type="entry name" value="BINDING PROTEIN COMPONENT OF ABC SUGAR TRANSPORTER-RELATED"/>
    <property type="match status" value="1"/>
</dbReference>
<dbReference type="RefSeq" id="WP_255391945.1">
    <property type="nucleotide sequence ID" value="NZ_CP101509.1"/>
</dbReference>
<dbReference type="PANTHER" id="PTHR43649">
    <property type="entry name" value="ARABINOSE-BINDING PROTEIN-RELATED"/>
    <property type="match status" value="1"/>
</dbReference>
<organism evidence="8 9">
    <name type="scientific">Photobacterium atrarenae</name>
    <dbReference type="NCBI Taxonomy" id="865757"/>
    <lineage>
        <taxon>Bacteria</taxon>
        <taxon>Pseudomonadati</taxon>
        <taxon>Pseudomonadota</taxon>
        <taxon>Gammaproteobacteria</taxon>
        <taxon>Vibrionales</taxon>
        <taxon>Vibrionaceae</taxon>
        <taxon>Photobacterium</taxon>
    </lineage>
</organism>
<comment type="subcellular location">
    <subcellularLocation>
        <location evidence="1">Periplasm</location>
    </subcellularLocation>
</comment>